<evidence type="ECO:0000259" key="3">
    <source>
        <dbReference type="PROSITE" id="PS51372"/>
    </source>
</evidence>
<dbReference type="SUPFAM" id="SSF55804">
    <property type="entry name" value="Phoshotransferase/anion transport protein"/>
    <property type="match status" value="1"/>
</dbReference>
<accession>A0AAU9CZ58</accession>
<dbReference type="EMBL" id="AP026802">
    <property type="protein sequence ID" value="BDR57711.1"/>
    <property type="molecule type" value="Genomic_DNA"/>
</dbReference>
<dbReference type="Gene3D" id="1.10.10.10">
    <property type="entry name" value="Winged helix-like DNA-binding domain superfamily/Winged helix DNA-binding domain"/>
    <property type="match status" value="1"/>
</dbReference>
<dbReference type="Gene3D" id="1.10.1790.10">
    <property type="entry name" value="PRD domain"/>
    <property type="match status" value="2"/>
</dbReference>
<dbReference type="GO" id="GO:0006355">
    <property type="term" value="P:regulation of DNA-templated transcription"/>
    <property type="evidence" value="ECO:0007669"/>
    <property type="project" value="InterPro"/>
</dbReference>
<gene>
    <name evidence="4" type="primary">licT</name>
    <name evidence="4" type="ORF">XA3_01520</name>
</gene>
<reference evidence="4 5" key="1">
    <citation type="journal article" date="2023" name="Microbiol. Spectr.">
        <title>Symbiosis of Carpenter Bees with Uncharacterized Lactic Acid Bacteria Showing NAD Auxotrophy.</title>
        <authorList>
            <person name="Kawasaki S."/>
            <person name="Ozawa K."/>
            <person name="Mori T."/>
            <person name="Yamamoto A."/>
            <person name="Ito M."/>
            <person name="Ohkuma M."/>
            <person name="Sakamoto M."/>
            <person name="Matsutani M."/>
        </authorList>
    </citation>
    <scope>NUCLEOTIDE SEQUENCE [LARGE SCALE GENOMIC DNA]</scope>
    <source>
        <strain evidence="4 5">XA3</strain>
    </source>
</reference>
<dbReference type="InterPro" id="IPR002178">
    <property type="entry name" value="PTS_EIIA_type-2_dom"/>
</dbReference>
<dbReference type="RefSeq" id="WP_317635660.1">
    <property type="nucleotide sequence ID" value="NZ_AP026802.1"/>
</dbReference>
<feature type="domain" description="PTS EIIA type-2" evidence="2">
    <location>
        <begin position="475"/>
        <end position="619"/>
    </location>
</feature>
<dbReference type="Gene3D" id="3.40.930.10">
    <property type="entry name" value="Mannitol-specific EII, Chain A"/>
    <property type="match status" value="1"/>
</dbReference>
<dbReference type="PANTHER" id="PTHR30185">
    <property type="entry name" value="CRYPTIC BETA-GLUCOSIDE BGL OPERON ANTITERMINATOR"/>
    <property type="match status" value="1"/>
</dbReference>
<keyword evidence="1" id="KW-0677">Repeat</keyword>
<feature type="domain" description="PRD" evidence="3">
    <location>
        <begin position="169"/>
        <end position="272"/>
    </location>
</feature>
<keyword evidence="5" id="KW-1185">Reference proteome</keyword>
<evidence type="ECO:0000313" key="5">
    <source>
        <dbReference type="Proteomes" id="UP001321861"/>
    </source>
</evidence>
<dbReference type="SUPFAM" id="SSF63520">
    <property type="entry name" value="PTS-regulatory domain, PRD"/>
    <property type="match status" value="2"/>
</dbReference>
<dbReference type="InterPro" id="IPR011608">
    <property type="entry name" value="PRD"/>
</dbReference>
<proteinExistence type="predicted"/>
<dbReference type="KEGG" id="xap:XA3_01520"/>
<dbReference type="PANTHER" id="PTHR30185:SF13">
    <property type="entry name" value="LICABCH OPERON REGULATOR-RELATED"/>
    <property type="match status" value="1"/>
</dbReference>
<dbReference type="Pfam" id="PF00359">
    <property type="entry name" value="PTS_EIIA_2"/>
    <property type="match status" value="1"/>
</dbReference>
<protein>
    <submittedName>
        <fullName evidence="4">PTS fructose transporter subunit IIA</fullName>
    </submittedName>
</protein>
<dbReference type="InterPro" id="IPR050661">
    <property type="entry name" value="BglG_antiterminators"/>
</dbReference>
<dbReference type="AlphaFoldDB" id="A0AAU9CZ58"/>
<dbReference type="PROSITE" id="PS51094">
    <property type="entry name" value="PTS_EIIA_TYPE_2"/>
    <property type="match status" value="1"/>
</dbReference>
<dbReference type="InterPro" id="IPR016152">
    <property type="entry name" value="PTrfase/Anion_transptr"/>
</dbReference>
<feature type="domain" description="PRD" evidence="3">
    <location>
        <begin position="273"/>
        <end position="380"/>
    </location>
</feature>
<dbReference type="InterPro" id="IPR036388">
    <property type="entry name" value="WH-like_DNA-bd_sf"/>
</dbReference>
<dbReference type="PROSITE" id="PS51372">
    <property type="entry name" value="PRD_2"/>
    <property type="match status" value="2"/>
</dbReference>
<dbReference type="InterPro" id="IPR036634">
    <property type="entry name" value="PRD_sf"/>
</dbReference>
<evidence type="ECO:0000256" key="1">
    <source>
        <dbReference type="ARBA" id="ARBA00022737"/>
    </source>
</evidence>
<dbReference type="Pfam" id="PF00874">
    <property type="entry name" value="PRD"/>
    <property type="match status" value="2"/>
</dbReference>
<sequence length="619" mass="71783">MMNERQVRMIGDFYQVNSSYLTSNYFVEKYGVSVRTVQSDIKQIRECLAENDFATFKTIPSKGSQLIVSNPLDYYKFMDGVKSLDRSSRLKKLSLILLNQIQAVSKEQLCQKLYVTPTTMTQDLNKEAEILEKFQLNLVRSSHHGIYIEGSENDKRRCLINLGLESQDDDREQFQQNIKNVLVEILHAHHYHMSDVLLQNLLVHLEISIYRIKHGFYLKDFSPSAAKRFEKDFRVAKEIFEKLAGRYYLKAPDSEILSLAIYIRGKSDLENEYISKNVDEFIKASLGEIKEKFNIDFAQEIELRVSLALHIIPLLTRIEFNIQNKNHLLKQIKRSFPLAFDMGAYMGMLIQKKINKKIEEGEIAYLAIYFNQYLIKLNGLSGLQRILIITNLKRSEDILLKQRLVTWFANEIAEIKIINFYELEEIKFDDYDVIFTTEPGHDELGAILINQYPDDSEYTKIKLAIDGFRNVEEITQLFSSERFVVGDFKTKQEVLNRLCQISASKIATDKTELLEAVNLREDLGSSYFGNQIALPHPLNPFSVGTFVSVVVIKNSLAWDEDQNQVHLALLVVIEKNNTKVFQLWDYLGQMIKSHHFVERVLNKPTYGRFISELTELLGE</sequence>
<organism evidence="4 5">
    <name type="scientific">Xylocopilactobacillus apicola</name>
    <dbReference type="NCBI Taxonomy" id="2932184"/>
    <lineage>
        <taxon>Bacteria</taxon>
        <taxon>Bacillati</taxon>
        <taxon>Bacillota</taxon>
        <taxon>Bacilli</taxon>
        <taxon>Lactobacillales</taxon>
        <taxon>Lactobacillaceae</taxon>
        <taxon>Xylocopilactobacillus</taxon>
    </lineage>
</organism>
<dbReference type="Proteomes" id="UP001321861">
    <property type="component" value="Chromosome"/>
</dbReference>
<evidence type="ECO:0000259" key="2">
    <source>
        <dbReference type="PROSITE" id="PS51094"/>
    </source>
</evidence>
<name>A0AAU9CZ58_9LACO</name>
<evidence type="ECO:0000313" key="4">
    <source>
        <dbReference type="EMBL" id="BDR57711.1"/>
    </source>
</evidence>